<dbReference type="Gene3D" id="3.40.50.12500">
    <property type="match status" value="1"/>
</dbReference>
<organism evidence="2 3">
    <name type="scientific">Nocardia otitidiscaviarum</name>
    <dbReference type="NCBI Taxonomy" id="1823"/>
    <lineage>
        <taxon>Bacteria</taxon>
        <taxon>Bacillati</taxon>
        <taxon>Actinomycetota</taxon>
        <taxon>Actinomycetes</taxon>
        <taxon>Mycobacteriales</taxon>
        <taxon>Nocardiaceae</taxon>
        <taxon>Nocardia</taxon>
    </lineage>
</organism>
<dbReference type="STRING" id="1406858.GCA_000710895_04688"/>
<dbReference type="InterPro" id="IPR026286">
    <property type="entry name" value="MaiA/AMDase"/>
</dbReference>
<feature type="region of interest" description="Disordered" evidence="1">
    <location>
        <begin position="1"/>
        <end position="44"/>
    </location>
</feature>
<dbReference type="PANTHER" id="PTHR40267">
    <property type="entry name" value="BLR3294 PROTEIN"/>
    <property type="match status" value="1"/>
</dbReference>
<accession>A0A379JJC8</accession>
<dbReference type="InterPro" id="IPR053714">
    <property type="entry name" value="Iso_Racemase_Enz_sf"/>
</dbReference>
<sequence length="295" mass="30447">MMRAPMDARYPVTEHDTARHPARDDSSAGPDLATGHAPHPGGTTDAAVRAVPATVGFVYPDHAAEDDYPRAAALLGVGLPVAHIYGTDLHAVPELLDLGSPEKLAHGAELLAPHRPAAVVWACTSGSFVYGPDGARGQAEGLARAAGVPASSTSFAFTHAAHALGVTRVAVVASYPDEVARLFVDFLAAAGITVVSMSSAGIDTAAEVGTLSPAQVTALVSANDHPDAQALLVPDTAMHTLAVLPELEAALGKPVLTANQVTIWEGLRLAGLLDRLPPHPLLGSLFTERKTYADR</sequence>
<reference evidence="2 3" key="1">
    <citation type="submission" date="2018-06" db="EMBL/GenBank/DDBJ databases">
        <authorList>
            <consortium name="Pathogen Informatics"/>
            <person name="Doyle S."/>
        </authorList>
    </citation>
    <scope>NUCLEOTIDE SEQUENCE [LARGE SCALE GENOMIC DNA]</scope>
    <source>
        <strain evidence="2 3">NCTC1934</strain>
    </source>
</reference>
<name>A0A379JJC8_9NOCA</name>
<protein>
    <submittedName>
        <fullName evidence="2">Arylmalonate decarboxylase</fullName>
        <ecNumber evidence="2">4.1.1.76</ecNumber>
    </submittedName>
</protein>
<dbReference type="EMBL" id="UGRY01000005">
    <property type="protein sequence ID" value="SUD48677.1"/>
    <property type="molecule type" value="Genomic_DNA"/>
</dbReference>
<feature type="compositionally biased region" description="Basic and acidic residues" evidence="1">
    <location>
        <begin position="12"/>
        <end position="26"/>
    </location>
</feature>
<dbReference type="Proteomes" id="UP000255467">
    <property type="component" value="Unassembled WGS sequence"/>
</dbReference>
<keyword evidence="2" id="KW-0456">Lyase</keyword>
<evidence type="ECO:0000313" key="3">
    <source>
        <dbReference type="Proteomes" id="UP000255467"/>
    </source>
</evidence>
<proteinExistence type="predicted"/>
<dbReference type="GO" id="GO:0047436">
    <property type="term" value="F:arylmalonate decarboxylase activity"/>
    <property type="evidence" value="ECO:0007669"/>
    <property type="project" value="UniProtKB-EC"/>
</dbReference>
<evidence type="ECO:0000256" key="1">
    <source>
        <dbReference type="SAM" id="MobiDB-lite"/>
    </source>
</evidence>
<gene>
    <name evidence="2" type="ORF">NCTC1934_06014</name>
</gene>
<dbReference type="Pfam" id="PF17645">
    <property type="entry name" value="Amdase"/>
    <property type="match status" value="1"/>
</dbReference>
<dbReference type="EC" id="4.1.1.76" evidence="2"/>
<keyword evidence="3" id="KW-1185">Reference proteome</keyword>
<dbReference type="PANTHER" id="PTHR40267:SF1">
    <property type="entry name" value="BLR3294 PROTEIN"/>
    <property type="match status" value="1"/>
</dbReference>
<dbReference type="AlphaFoldDB" id="A0A379JJC8"/>
<evidence type="ECO:0000313" key="2">
    <source>
        <dbReference type="EMBL" id="SUD48677.1"/>
    </source>
</evidence>